<evidence type="ECO:0000259" key="2">
    <source>
        <dbReference type="Pfam" id="PF21683"/>
    </source>
</evidence>
<dbReference type="KEGG" id="cvc:BKX93_02005"/>
<evidence type="ECO:0000313" key="5">
    <source>
        <dbReference type="EMBL" id="AOZ48890.1"/>
    </source>
</evidence>
<gene>
    <name evidence="5" type="ORF">BKX93_02005</name>
</gene>
<feature type="domain" description="Baseplate hub protein gp44-like N-terminal" evidence="2">
    <location>
        <begin position="6"/>
        <end position="90"/>
    </location>
</feature>
<feature type="domain" description="Baseplate hub protein gp44/GpP-like C-terminal" evidence="3">
    <location>
        <begin position="252"/>
        <end position="335"/>
    </location>
</feature>
<dbReference type="Pfam" id="PF21929">
    <property type="entry name" value="GpP_4th"/>
    <property type="match status" value="1"/>
</dbReference>
<dbReference type="RefSeq" id="WP_070978467.1">
    <property type="nucleotide sequence ID" value="NZ_CP017707.1"/>
</dbReference>
<dbReference type="Pfam" id="PF22255">
    <property type="entry name" value="Gp44-like_2nd"/>
    <property type="match status" value="1"/>
</dbReference>
<dbReference type="InterPro" id="IPR053982">
    <property type="entry name" value="Gp44/GpP-like_C"/>
</dbReference>
<name>A0A1D9LCD1_9NEIS</name>
<feature type="domain" description="Baseplate hub protein gp44/GpP-like second" evidence="4">
    <location>
        <begin position="92"/>
        <end position="176"/>
    </location>
</feature>
<evidence type="ECO:0000259" key="4">
    <source>
        <dbReference type="Pfam" id="PF22255"/>
    </source>
</evidence>
<dbReference type="SUPFAM" id="SSF69279">
    <property type="entry name" value="Phage tail proteins"/>
    <property type="match status" value="2"/>
</dbReference>
<organism evidence="5 6">
    <name type="scientific">Chromobacterium vaccinii</name>
    <dbReference type="NCBI Taxonomy" id="1108595"/>
    <lineage>
        <taxon>Bacteria</taxon>
        <taxon>Pseudomonadati</taxon>
        <taxon>Pseudomonadota</taxon>
        <taxon>Betaproteobacteria</taxon>
        <taxon>Neisseriales</taxon>
        <taxon>Chromobacteriaceae</taxon>
        <taxon>Chromobacterium</taxon>
    </lineage>
</organism>
<evidence type="ECO:0000256" key="1">
    <source>
        <dbReference type="SAM" id="MobiDB-lite"/>
    </source>
</evidence>
<dbReference type="Gene3D" id="3.55.50.10">
    <property type="entry name" value="Baseplate protein-like domains"/>
    <property type="match status" value="1"/>
</dbReference>
<proteinExistence type="predicted"/>
<evidence type="ECO:0000313" key="6">
    <source>
        <dbReference type="Proteomes" id="UP000178776"/>
    </source>
</evidence>
<protein>
    <recommendedName>
        <fullName evidence="7">Phage tail protein</fullName>
    </recommendedName>
</protein>
<dbReference type="InterPro" id="IPR049354">
    <property type="entry name" value="GpP-like_N"/>
</dbReference>
<dbReference type="PIRSF" id="PIRSF004440">
    <property type="entry name" value="GpP"/>
    <property type="match status" value="1"/>
</dbReference>
<evidence type="ECO:0000259" key="3">
    <source>
        <dbReference type="Pfam" id="PF21929"/>
    </source>
</evidence>
<dbReference type="STRING" id="1108595.BKX93_02005"/>
<feature type="region of interest" description="Disordered" evidence="1">
    <location>
        <begin position="345"/>
        <end position="376"/>
    </location>
</feature>
<dbReference type="Proteomes" id="UP000178776">
    <property type="component" value="Chromosome"/>
</dbReference>
<dbReference type="InterPro" id="IPR023399">
    <property type="entry name" value="Baseplate-like_2-layer_sand"/>
</dbReference>
<reference evidence="5 6" key="1">
    <citation type="submission" date="2016-10" db="EMBL/GenBank/DDBJ databases">
        <title>Chromobacterium muskegensis sp. nov., an insecticidal bacterium isolated from Sphagnum bogs.</title>
        <authorList>
            <person name="Sparks M.E."/>
            <person name="Blackburn M.B."/>
            <person name="Gundersen-Rindal D.E."/>
            <person name="Mitchell A."/>
            <person name="Farrar R."/>
            <person name="Kuhar D."/>
        </authorList>
    </citation>
    <scope>NUCLEOTIDE SEQUENCE [LARGE SCALE GENOMIC DNA]</scope>
    <source>
        <strain evidence="5 6">21-1</strain>
    </source>
</reference>
<evidence type="ECO:0008006" key="7">
    <source>
        <dbReference type="Google" id="ProtNLM"/>
    </source>
</evidence>
<accession>A0A1D9LCD1</accession>
<dbReference type="InterPro" id="IPR026276">
    <property type="entry name" value="Baseplate_GpP"/>
</dbReference>
<dbReference type="InterPro" id="IPR053981">
    <property type="entry name" value="Gp44/GpP-like_2nd"/>
</dbReference>
<dbReference type="Gene3D" id="3.30.1920.10">
    <property type="entry name" value="Baseplate protein-like domains - 2 layer sandwich fold"/>
    <property type="match status" value="1"/>
</dbReference>
<dbReference type="Gene3D" id="2.30.300.10">
    <property type="entry name" value="Baseplate protein-like domain - beta roll fold"/>
    <property type="match status" value="1"/>
</dbReference>
<sequence>MADVCELRVGGQIFGGWTDIEIQRGLEQLAGQYSLQVTERWPGQDEPRPIVPGQRAVLTIDGEPVVTGYVDECNPGYDASNTWFHVSGRDKTADLVDSSAIHKTGQWKGASMARIARDLLAPFGVEVAVGARAGAANQAIPSFNIEEGETVFDCLERAARQQALMMWTDGRGRLVIDLPGTDHAQTALNEGENILRADGRFSWRERYSEYIVKGQARGHAQHAVKGSAKDSAVNRHRPLIVLAEDNTHGPSAAERAQWECTVRRGRANRATIRVQSWRQAGDAGPLWAPGLRVTVNAPRLRIRAEALIVSVTYLKNPNDGTVCDLEIADPRAFDLLSGVRTAKLGSHGTSKHGLASGKGDKHGKKKKSDDDDWGSL</sequence>
<dbReference type="EMBL" id="CP017707">
    <property type="protein sequence ID" value="AOZ48890.1"/>
    <property type="molecule type" value="Genomic_DNA"/>
</dbReference>
<dbReference type="GeneID" id="68839988"/>
<dbReference type="AlphaFoldDB" id="A0A1D9LCD1"/>
<dbReference type="Pfam" id="PF21683">
    <property type="entry name" value="GpP-like_1st"/>
    <property type="match status" value="1"/>
</dbReference>